<comment type="caution">
    <text evidence="6">The sequence shown here is derived from an EMBL/GenBank/DDBJ whole genome shotgun (WGS) entry which is preliminary data.</text>
</comment>
<dbReference type="SUPFAM" id="SSF103473">
    <property type="entry name" value="MFS general substrate transporter"/>
    <property type="match status" value="1"/>
</dbReference>
<evidence type="ECO:0000313" key="7">
    <source>
        <dbReference type="Proteomes" id="UP001521222"/>
    </source>
</evidence>
<evidence type="ECO:0000256" key="4">
    <source>
        <dbReference type="ARBA" id="ARBA00022989"/>
    </source>
</evidence>
<protein>
    <recommendedName>
        <fullName evidence="8">Major facilitator superfamily (MFS) profile domain-containing protein</fullName>
    </recommendedName>
</protein>
<dbReference type="Gene3D" id="1.20.1250.20">
    <property type="entry name" value="MFS general substrate transporter like domains"/>
    <property type="match status" value="1"/>
</dbReference>
<dbReference type="PANTHER" id="PTHR43791:SF21">
    <property type="entry name" value="MAJOR FACILITATOR SUPERFAMILY (MFS) PROFILE DOMAIN-CONTAINING PROTEIN"/>
    <property type="match status" value="1"/>
</dbReference>
<keyword evidence="3" id="KW-0812">Transmembrane</keyword>
<accession>A0ABR3RGB2</accession>
<evidence type="ECO:0000256" key="5">
    <source>
        <dbReference type="ARBA" id="ARBA00023136"/>
    </source>
</evidence>
<dbReference type="EMBL" id="JAKIXB020000013">
    <property type="protein sequence ID" value="KAL1602907.1"/>
    <property type="molecule type" value="Genomic_DNA"/>
</dbReference>
<keyword evidence="2" id="KW-0813">Transport</keyword>
<gene>
    <name evidence="6" type="ORF">SLS59_004562</name>
</gene>
<evidence type="ECO:0008006" key="8">
    <source>
        <dbReference type="Google" id="ProtNLM"/>
    </source>
</evidence>
<evidence type="ECO:0000313" key="6">
    <source>
        <dbReference type="EMBL" id="KAL1602907.1"/>
    </source>
</evidence>
<dbReference type="Proteomes" id="UP001521222">
    <property type="component" value="Unassembled WGS sequence"/>
</dbReference>
<comment type="subcellular location">
    <subcellularLocation>
        <location evidence="1">Membrane</location>
        <topology evidence="1">Multi-pass membrane protein</topology>
    </subcellularLocation>
</comment>
<evidence type="ECO:0000256" key="1">
    <source>
        <dbReference type="ARBA" id="ARBA00004141"/>
    </source>
</evidence>
<evidence type="ECO:0000256" key="3">
    <source>
        <dbReference type="ARBA" id="ARBA00022692"/>
    </source>
</evidence>
<reference evidence="6 7" key="1">
    <citation type="submission" date="2024-02" db="EMBL/GenBank/DDBJ databases">
        <title>De novo assembly and annotation of 12 fungi associated with fruit tree decline syndrome in Ontario, Canada.</title>
        <authorList>
            <person name="Sulman M."/>
            <person name="Ellouze W."/>
            <person name="Ilyukhin E."/>
        </authorList>
    </citation>
    <scope>NUCLEOTIDE SEQUENCE [LARGE SCALE GENOMIC DNA]</scope>
    <source>
        <strain evidence="6 7">M97-236</strain>
    </source>
</reference>
<keyword evidence="4" id="KW-1133">Transmembrane helix</keyword>
<sequence>MMLGWGTFTLAHAFIRGRASLIALRLMVGAFEAGFFPTAVTYLSTFYCRYDLGLRIALFYGQYAVAGAFSGSIGKRIPTEYGTIC</sequence>
<keyword evidence="7" id="KW-1185">Reference proteome</keyword>
<name>A0ABR3RGB2_9PLEO</name>
<keyword evidence="5" id="KW-0472">Membrane</keyword>
<dbReference type="InterPro" id="IPR036259">
    <property type="entry name" value="MFS_trans_sf"/>
</dbReference>
<dbReference type="PANTHER" id="PTHR43791">
    <property type="entry name" value="PERMEASE-RELATED"/>
    <property type="match status" value="1"/>
</dbReference>
<proteinExistence type="predicted"/>
<organism evidence="6 7">
    <name type="scientific">Nothophoma quercina</name>
    <dbReference type="NCBI Taxonomy" id="749835"/>
    <lineage>
        <taxon>Eukaryota</taxon>
        <taxon>Fungi</taxon>
        <taxon>Dikarya</taxon>
        <taxon>Ascomycota</taxon>
        <taxon>Pezizomycotina</taxon>
        <taxon>Dothideomycetes</taxon>
        <taxon>Pleosporomycetidae</taxon>
        <taxon>Pleosporales</taxon>
        <taxon>Pleosporineae</taxon>
        <taxon>Didymellaceae</taxon>
        <taxon>Nothophoma</taxon>
    </lineage>
</organism>
<evidence type="ECO:0000256" key="2">
    <source>
        <dbReference type="ARBA" id="ARBA00022448"/>
    </source>
</evidence>